<evidence type="ECO:0000256" key="1">
    <source>
        <dbReference type="ARBA" id="ARBA00022676"/>
    </source>
</evidence>
<dbReference type="RefSeq" id="WP_178905835.1">
    <property type="nucleotide sequence ID" value="NZ_JACAQK010000017.1"/>
</dbReference>
<dbReference type="GO" id="GO:0009244">
    <property type="term" value="P:lipopolysaccharide core region biosynthetic process"/>
    <property type="evidence" value="ECO:0007669"/>
    <property type="project" value="TreeGrafter"/>
</dbReference>
<accession>A0A7Y8AS07</accession>
<dbReference type="AlphaFoldDB" id="A0A7Y8AS07"/>
<reference evidence="3 4" key="1">
    <citation type="submission" date="2020-04" db="EMBL/GenBank/DDBJ databases">
        <title>Molecular characterization of pseudomonads from Agaricus bisporus reveal novel blotch 2 pathogens in Western Europe.</title>
        <authorList>
            <person name="Taparia T."/>
            <person name="Krijger M."/>
            <person name="Haynes E."/>
            <person name="Elpinstone J.G."/>
            <person name="Noble R."/>
            <person name="Van Der Wolf J."/>
        </authorList>
    </citation>
    <scope>NUCLEOTIDE SEQUENCE [LARGE SCALE GENOMIC DNA]</scope>
    <source>
        <strain evidence="3 4">IPO3746</strain>
    </source>
</reference>
<dbReference type="Pfam" id="PF01075">
    <property type="entry name" value="Glyco_transf_9"/>
    <property type="match status" value="1"/>
</dbReference>
<evidence type="ECO:0000313" key="3">
    <source>
        <dbReference type="EMBL" id="NWD38416.1"/>
    </source>
</evidence>
<protein>
    <submittedName>
        <fullName evidence="3">Glycosyltransferase family 9 protein</fullName>
    </submittedName>
</protein>
<dbReference type="InterPro" id="IPR002201">
    <property type="entry name" value="Glyco_trans_9"/>
</dbReference>
<evidence type="ECO:0000256" key="2">
    <source>
        <dbReference type="ARBA" id="ARBA00022679"/>
    </source>
</evidence>
<gene>
    <name evidence="3" type="ORF">HX787_21355</name>
</gene>
<dbReference type="GO" id="GO:0005829">
    <property type="term" value="C:cytosol"/>
    <property type="evidence" value="ECO:0007669"/>
    <property type="project" value="TreeGrafter"/>
</dbReference>
<dbReference type="PANTHER" id="PTHR30160">
    <property type="entry name" value="TETRAACYLDISACCHARIDE 4'-KINASE-RELATED"/>
    <property type="match status" value="1"/>
</dbReference>
<dbReference type="SUPFAM" id="SSF53756">
    <property type="entry name" value="UDP-Glycosyltransferase/glycogen phosphorylase"/>
    <property type="match status" value="1"/>
</dbReference>
<dbReference type="Proteomes" id="UP000549134">
    <property type="component" value="Unassembled WGS sequence"/>
</dbReference>
<dbReference type="EMBL" id="JACAQK010000017">
    <property type="protein sequence ID" value="NWD38416.1"/>
    <property type="molecule type" value="Genomic_DNA"/>
</dbReference>
<proteinExistence type="predicted"/>
<dbReference type="GO" id="GO:0008713">
    <property type="term" value="F:ADP-heptose-lipopolysaccharide heptosyltransferase activity"/>
    <property type="evidence" value="ECO:0007669"/>
    <property type="project" value="TreeGrafter"/>
</dbReference>
<organism evidence="3 4">
    <name type="scientific">Pseudomonas tolaasii</name>
    <dbReference type="NCBI Taxonomy" id="29442"/>
    <lineage>
        <taxon>Bacteria</taxon>
        <taxon>Pseudomonadati</taxon>
        <taxon>Pseudomonadota</taxon>
        <taxon>Gammaproteobacteria</taxon>
        <taxon>Pseudomonadales</taxon>
        <taxon>Pseudomonadaceae</taxon>
        <taxon>Pseudomonas</taxon>
    </lineage>
</organism>
<comment type="caution">
    <text evidence="3">The sequence shown here is derived from an EMBL/GenBank/DDBJ whole genome shotgun (WGS) entry which is preliminary data.</text>
</comment>
<evidence type="ECO:0000313" key="4">
    <source>
        <dbReference type="Proteomes" id="UP000549134"/>
    </source>
</evidence>
<keyword evidence="1" id="KW-0328">Glycosyltransferase</keyword>
<sequence>MVCRGNTWLLQTIPRWDAKLGDSIVSSFFFREARKLNARVTVLTVSELAPLHTEVFGVDRVIVTGASPGVARLRHIARQLGPVDVVVHLVGRIQPAEIMFLHWLQPSRVYSLDDDLRCVNRKFGAATADKSFPERYEQVLLDLGAKAVERQYIVPLPPLFQGAADAPQILVNSYASRPDKGLSFNTAVMLLRAVADAYPGKSVGILCSPVTRADAQRLETSVGRPNVRALKDLNTPTDAAGYIIHAHAVVSVDTAIVHMAVGLETRLVAIYPAMGDEHNPWLPPLSTKTTVVYSPQDEQHYRRTGQKNMNAFSIEDVVTELDRLLSTDTGIDPVITLHARIVAGLGVATGTLARQLPLISQAFPEVGECYPGTINLLLERPLVVTRPDHRTAPIAWTPSGRITEVFDLVRIELELDHSPLRVPAWLYIAHGSPHRQTPSTHEVIAQALDLEGIQGCRIHLRANAVALA</sequence>
<name>A0A7Y8AS07_PSETO</name>
<keyword evidence="2 3" id="KW-0808">Transferase</keyword>
<dbReference type="InterPro" id="IPR051199">
    <property type="entry name" value="LPS_LOS_Heptosyltrfase"/>
</dbReference>
<dbReference type="Gene3D" id="3.40.50.2000">
    <property type="entry name" value="Glycogen Phosphorylase B"/>
    <property type="match status" value="2"/>
</dbReference>